<dbReference type="PROSITE" id="PS50894">
    <property type="entry name" value="HPT"/>
    <property type="match status" value="1"/>
</dbReference>
<evidence type="ECO:0000256" key="8">
    <source>
        <dbReference type="ARBA" id="ARBA00022741"/>
    </source>
</evidence>
<sequence length="784" mass="83301">MTSLSDFSNRALKSVLAGIAVGLLAWAALFFTRGGGGIAAVWLPNGFILALILHKQEDAWPLTFAALVGVTAGCLLGGRSLVAAPLLGLANAADVLVVWSMLRRLSPDQFAVSDLSHLLKLWLLSGFLAPAIMGWFGALVLSWETGAAFPDLFRSWVLTHGLGSMIVAPSVCVISRALSQAHVPTWSRASEWGLILAVVGVGTAVLFAQSTYPLLFLVSPLVLLGAFRLGSLGTVAIMVVVSTVALAFTLQGSGPVTLVGGGVPAHLQLLQVFVWVNYMIGFTVAAALAGRDRARAEAEAAALAKARFLANMSHEIRTPMNAVIGFTELLLASDLTEKQRRQTSLVADSGKAMMSLLNDILDLSKVDAGQMTVEHAPIDLRHVLQGPVNLMMATALEKGVELSMSVAPEAPGYVLGDGLRIRQVVLNLLGNALKFTNQGSVTVRVAPTPEKHGMLTIEVIDTGIGIPNDRLAAIFDEFEQAKASTVSRFGGTGLGLAITKKLVGLMGGDIRVTSEEGCGSVFEVTISAPAVSKPVMQGQPARAAAGEQPSKDHERRILLVEDHDINQEFMLDLLAKLQVRADLAVNGVEAIERVRTAAESGTPYHLVLMDMQMPVMGGLEATAAIRAGGFTSDRLPIVALSANAYHDDIRACMAAGMQAHLAKPIGLEQLQVALTRWCRVDVAAQAGPPGIDVNGMSRLRERYIERRDVTLESVEKLAATPDVTDEAVTDLIALLHKLAGSAGMFGERALGEWAAVLEDGLRSWPPNERQERTALTLIELRQAA</sequence>
<keyword evidence="23" id="KW-1185">Reference proteome</keyword>
<name>A0A840YTU2_9SPHN</name>
<keyword evidence="22" id="KW-0238">DNA-binding</keyword>
<evidence type="ECO:0000256" key="11">
    <source>
        <dbReference type="ARBA" id="ARBA00022989"/>
    </source>
</evidence>
<dbReference type="SMART" id="SM00387">
    <property type="entry name" value="HATPase_c"/>
    <property type="match status" value="1"/>
</dbReference>
<evidence type="ECO:0000259" key="19">
    <source>
        <dbReference type="PROSITE" id="PS50109"/>
    </source>
</evidence>
<feature type="transmembrane region" description="Helical" evidence="18">
    <location>
        <begin position="36"/>
        <end position="53"/>
    </location>
</feature>
<evidence type="ECO:0000256" key="13">
    <source>
        <dbReference type="ARBA" id="ARBA00023136"/>
    </source>
</evidence>
<dbReference type="EMBL" id="JACIJF010000045">
    <property type="protein sequence ID" value="MBB5713104.1"/>
    <property type="molecule type" value="Genomic_DNA"/>
</dbReference>
<gene>
    <name evidence="22" type="ORF">FHT02_004367</name>
</gene>
<dbReference type="GO" id="GO:0000155">
    <property type="term" value="F:phosphorelay sensor kinase activity"/>
    <property type="evidence" value="ECO:0007669"/>
    <property type="project" value="InterPro"/>
</dbReference>
<evidence type="ECO:0000256" key="16">
    <source>
        <dbReference type="PROSITE-ProRule" id="PRU00110"/>
    </source>
</evidence>
<evidence type="ECO:0000256" key="18">
    <source>
        <dbReference type="SAM" id="Phobius"/>
    </source>
</evidence>
<evidence type="ECO:0000256" key="1">
    <source>
        <dbReference type="ARBA" id="ARBA00000085"/>
    </source>
</evidence>
<feature type="transmembrane region" description="Helical" evidence="18">
    <location>
        <begin position="59"/>
        <end position="76"/>
    </location>
</feature>
<dbReference type="GO" id="GO:0003677">
    <property type="term" value="F:DNA binding"/>
    <property type="evidence" value="ECO:0007669"/>
    <property type="project" value="UniProtKB-KW"/>
</dbReference>
<feature type="domain" description="Response regulatory" evidence="20">
    <location>
        <begin position="556"/>
        <end position="678"/>
    </location>
</feature>
<dbReference type="InterPro" id="IPR011006">
    <property type="entry name" value="CheY-like_superfamily"/>
</dbReference>
<dbReference type="InterPro" id="IPR001789">
    <property type="entry name" value="Sig_transdc_resp-reg_receiver"/>
</dbReference>
<evidence type="ECO:0000256" key="17">
    <source>
        <dbReference type="PROSITE-ProRule" id="PRU00169"/>
    </source>
</evidence>
<dbReference type="CDD" id="cd00082">
    <property type="entry name" value="HisKA"/>
    <property type="match status" value="1"/>
</dbReference>
<evidence type="ECO:0000256" key="3">
    <source>
        <dbReference type="ARBA" id="ARBA00012438"/>
    </source>
</evidence>
<keyword evidence="6" id="KW-0808">Transferase</keyword>
<comment type="subunit">
    <text evidence="14">At low DSF concentrations, interacts with RpfF.</text>
</comment>
<keyword evidence="9 22" id="KW-0418">Kinase</keyword>
<dbReference type="CDD" id="cd17546">
    <property type="entry name" value="REC_hyHK_CKI1_RcsC-like"/>
    <property type="match status" value="1"/>
</dbReference>
<feature type="transmembrane region" description="Helical" evidence="18">
    <location>
        <begin position="122"/>
        <end position="143"/>
    </location>
</feature>
<dbReference type="InterPro" id="IPR003594">
    <property type="entry name" value="HATPase_dom"/>
</dbReference>
<dbReference type="InterPro" id="IPR007895">
    <property type="entry name" value="MASE1"/>
</dbReference>
<dbReference type="PROSITE" id="PS50109">
    <property type="entry name" value="HIS_KIN"/>
    <property type="match status" value="1"/>
</dbReference>
<feature type="modified residue" description="4-aspartylphosphate" evidence="17">
    <location>
        <position position="610"/>
    </location>
</feature>
<evidence type="ECO:0000256" key="14">
    <source>
        <dbReference type="ARBA" id="ARBA00064003"/>
    </source>
</evidence>
<dbReference type="InterPro" id="IPR003661">
    <property type="entry name" value="HisK_dim/P_dom"/>
</dbReference>
<comment type="caution">
    <text evidence="22">The sequence shown here is derived from an EMBL/GenBank/DDBJ whole genome shotgun (WGS) entry which is preliminary data.</text>
</comment>
<dbReference type="PRINTS" id="PR00344">
    <property type="entry name" value="BCTRLSENSOR"/>
</dbReference>
<dbReference type="AlphaFoldDB" id="A0A840YTU2"/>
<keyword evidence="8" id="KW-0547">Nucleotide-binding</keyword>
<evidence type="ECO:0000256" key="9">
    <source>
        <dbReference type="ARBA" id="ARBA00022777"/>
    </source>
</evidence>
<evidence type="ECO:0000256" key="5">
    <source>
        <dbReference type="ARBA" id="ARBA00022553"/>
    </source>
</evidence>
<dbReference type="InterPro" id="IPR004358">
    <property type="entry name" value="Sig_transdc_His_kin-like_C"/>
</dbReference>
<evidence type="ECO:0000259" key="21">
    <source>
        <dbReference type="PROSITE" id="PS50894"/>
    </source>
</evidence>
<feature type="transmembrane region" description="Helical" evidence="18">
    <location>
        <begin position="268"/>
        <end position="289"/>
    </location>
</feature>
<keyword evidence="10" id="KW-0067">ATP-binding</keyword>
<dbReference type="Gene3D" id="1.20.120.160">
    <property type="entry name" value="HPT domain"/>
    <property type="match status" value="1"/>
</dbReference>
<keyword evidence="4" id="KW-1003">Cell membrane</keyword>
<feature type="transmembrane region" description="Helical" evidence="18">
    <location>
        <begin position="155"/>
        <end position="178"/>
    </location>
</feature>
<reference evidence="22 23" key="1">
    <citation type="submission" date="2020-08" db="EMBL/GenBank/DDBJ databases">
        <title>Genomic Encyclopedia of Type Strains, Phase IV (KMG-IV): sequencing the most valuable type-strain genomes for metagenomic binning, comparative biology and taxonomic classification.</title>
        <authorList>
            <person name="Goeker M."/>
        </authorList>
    </citation>
    <scope>NUCLEOTIDE SEQUENCE [LARGE SCALE GENOMIC DNA]</scope>
    <source>
        <strain evidence="22 23">DSM 26736</strain>
    </source>
</reference>
<comment type="catalytic activity">
    <reaction evidence="1">
        <text>ATP + protein L-histidine = ADP + protein N-phospho-L-histidine.</text>
        <dbReference type="EC" id="2.7.13.3"/>
    </reaction>
</comment>
<dbReference type="Pfam" id="PF00512">
    <property type="entry name" value="HisKA"/>
    <property type="match status" value="1"/>
</dbReference>
<dbReference type="CDD" id="cd00088">
    <property type="entry name" value="HPT"/>
    <property type="match status" value="1"/>
</dbReference>
<evidence type="ECO:0000313" key="23">
    <source>
        <dbReference type="Proteomes" id="UP000527143"/>
    </source>
</evidence>
<dbReference type="SMART" id="SM00388">
    <property type="entry name" value="HisKA"/>
    <property type="match status" value="1"/>
</dbReference>
<feature type="transmembrane region" description="Helical" evidence="18">
    <location>
        <begin position="12"/>
        <end position="31"/>
    </location>
</feature>
<dbReference type="Gene3D" id="3.40.50.2300">
    <property type="match status" value="1"/>
</dbReference>
<comment type="subcellular location">
    <subcellularLocation>
        <location evidence="2">Cell membrane</location>
        <topology evidence="2">Multi-pass membrane protein</topology>
    </subcellularLocation>
</comment>
<dbReference type="PANTHER" id="PTHR45339">
    <property type="entry name" value="HYBRID SIGNAL TRANSDUCTION HISTIDINE KINASE J"/>
    <property type="match status" value="1"/>
</dbReference>
<dbReference type="GO" id="GO:0005886">
    <property type="term" value="C:plasma membrane"/>
    <property type="evidence" value="ECO:0007669"/>
    <property type="project" value="UniProtKB-SubCell"/>
</dbReference>
<dbReference type="Pfam" id="PF05231">
    <property type="entry name" value="MASE1"/>
    <property type="match status" value="1"/>
</dbReference>
<dbReference type="Gene3D" id="1.10.287.130">
    <property type="match status" value="1"/>
</dbReference>
<evidence type="ECO:0000256" key="4">
    <source>
        <dbReference type="ARBA" id="ARBA00022475"/>
    </source>
</evidence>
<organism evidence="22 23">
    <name type="scientific">Sphingomonas xinjiangensis</name>
    <dbReference type="NCBI Taxonomy" id="643568"/>
    <lineage>
        <taxon>Bacteria</taxon>
        <taxon>Pseudomonadati</taxon>
        <taxon>Pseudomonadota</taxon>
        <taxon>Alphaproteobacteria</taxon>
        <taxon>Sphingomonadales</taxon>
        <taxon>Sphingomonadaceae</taxon>
        <taxon>Sphingomonas</taxon>
    </lineage>
</organism>
<dbReference type="InterPro" id="IPR036641">
    <property type="entry name" value="HPT_dom_sf"/>
</dbReference>
<evidence type="ECO:0000256" key="2">
    <source>
        <dbReference type="ARBA" id="ARBA00004651"/>
    </source>
</evidence>
<dbReference type="GO" id="GO:0005524">
    <property type="term" value="F:ATP binding"/>
    <property type="evidence" value="ECO:0007669"/>
    <property type="project" value="UniProtKB-KW"/>
</dbReference>
<feature type="transmembrane region" description="Helical" evidence="18">
    <location>
        <begin position="215"/>
        <end position="248"/>
    </location>
</feature>
<dbReference type="FunFam" id="3.30.565.10:FF:000010">
    <property type="entry name" value="Sensor histidine kinase RcsC"/>
    <property type="match status" value="1"/>
</dbReference>
<evidence type="ECO:0000313" key="22">
    <source>
        <dbReference type="EMBL" id="MBB5713104.1"/>
    </source>
</evidence>
<dbReference type="SMART" id="SM00448">
    <property type="entry name" value="REC"/>
    <property type="match status" value="1"/>
</dbReference>
<keyword evidence="11 18" id="KW-1133">Transmembrane helix</keyword>
<dbReference type="RefSeq" id="WP_184092126.1">
    <property type="nucleotide sequence ID" value="NZ_JACIJF010000045.1"/>
</dbReference>
<dbReference type="PANTHER" id="PTHR45339:SF1">
    <property type="entry name" value="HYBRID SIGNAL TRANSDUCTION HISTIDINE KINASE J"/>
    <property type="match status" value="1"/>
</dbReference>
<dbReference type="InterPro" id="IPR005467">
    <property type="entry name" value="His_kinase_dom"/>
</dbReference>
<dbReference type="InterPro" id="IPR036890">
    <property type="entry name" value="HATPase_C_sf"/>
</dbReference>
<evidence type="ECO:0000256" key="12">
    <source>
        <dbReference type="ARBA" id="ARBA00023012"/>
    </source>
</evidence>
<keyword evidence="7 18" id="KW-0812">Transmembrane</keyword>
<evidence type="ECO:0000256" key="6">
    <source>
        <dbReference type="ARBA" id="ARBA00022679"/>
    </source>
</evidence>
<dbReference type="SUPFAM" id="SSF47226">
    <property type="entry name" value="Histidine-containing phosphotransfer domain, HPT domain"/>
    <property type="match status" value="1"/>
</dbReference>
<feature type="transmembrane region" description="Helical" evidence="18">
    <location>
        <begin position="190"/>
        <end position="208"/>
    </location>
</feature>
<dbReference type="PROSITE" id="PS50110">
    <property type="entry name" value="RESPONSE_REGULATORY"/>
    <property type="match status" value="1"/>
</dbReference>
<dbReference type="EC" id="2.7.13.3" evidence="3"/>
<dbReference type="CDD" id="cd16922">
    <property type="entry name" value="HATPase_EvgS-ArcB-TorS-like"/>
    <property type="match status" value="1"/>
</dbReference>
<feature type="domain" description="Histidine kinase" evidence="19">
    <location>
        <begin position="311"/>
        <end position="530"/>
    </location>
</feature>
<dbReference type="Gene3D" id="3.30.565.10">
    <property type="entry name" value="Histidine kinase-like ATPase, C-terminal domain"/>
    <property type="match status" value="1"/>
</dbReference>
<dbReference type="Pfam" id="PF01627">
    <property type="entry name" value="Hpt"/>
    <property type="match status" value="1"/>
</dbReference>
<protein>
    <recommendedName>
        <fullName evidence="15">Sensory/regulatory protein RpfC</fullName>
        <ecNumber evidence="3">2.7.13.3</ecNumber>
    </recommendedName>
</protein>
<accession>A0A840YTU2</accession>
<keyword evidence="13 18" id="KW-0472">Membrane</keyword>
<keyword evidence="5 17" id="KW-0597">Phosphoprotein</keyword>
<feature type="modified residue" description="Phosphohistidine" evidence="16">
    <location>
        <position position="736"/>
    </location>
</feature>
<dbReference type="Pfam" id="PF00072">
    <property type="entry name" value="Response_reg"/>
    <property type="match status" value="1"/>
</dbReference>
<evidence type="ECO:0000259" key="20">
    <source>
        <dbReference type="PROSITE" id="PS50110"/>
    </source>
</evidence>
<dbReference type="InterPro" id="IPR008207">
    <property type="entry name" value="Sig_transdc_His_kin_Hpt_dom"/>
</dbReference>
<evidence type="ECO:0000256" key="7">
    <source>
        <dbReference type="ARBA" id="ARBA00022692"/>
    </source>
</evidence>
<evidence type="ECO:0000256" key="15">
    <source>
        <dbReference type="ARBA" id="ARBA00068150"/>
    </source>
</evidence>
<dbReference type="SUPFAM" id="SSF47384">
    <property type="entry name" value="Homodimeric domain of signal transducing histidine kinase"/>
    <property type="match status" value="1"/>
</dbReference>
<dbReference type="SUPFAM" id="SSF52172">
    <property type="entry name" value="CheY-like"/>
    <property type="match status" value="1"/>
</dbReference>
<keyword evidence="12" id="KW-0902">Two-component regulatory system</keyword>
<dbReference type="Proteomes" id="UP000527143">
    <property type="component" value="Unassembled WGS sequence"/>
</dbReference>
<dbReference type="SUPFAM" id="SSF55874">
    <property type="entry name" value="ATPase domain of HSP90 chaperone/DNA topoisomerase II/histidine kinase"/>
    <property type="match status" value="1"/>
</dbReference>
<dbReference type="Pfam" id="PF02518">
    <property type="entry name" value="HATPase_c"/>
    <property type="match status" value="1"/>
</dbReference>
<evidence type="ECO:0000256" key="10">
    <source>
        <dbReference type="ARBA" id="ARBA00022840"/>
    </source>
</evidence>
<feature type="domain" description="HPt" evidence="21">
    <location>
        <begin position="692"/>
        <end position="784"/>
    </location>
</feature>
<dbReference type="FunFam" id="1.10.287.130:FF:000002">
    <property type="entry name" value="Two-component osmosensing histidine kinase"/>
    <property type="match status" value="1"/>
</dbReference>
<dbReference type="InterPro" id="IPR036097">
    <property type="entry name" value="HisK_dim/P_sf"/>
</dbReference>
<proteinExistence type="predicted"/>